<dbReference type="SMART" id="SM00388">
    <property type="entry name" value="HisKA"/>
    <property type="match status" value="2"/>
</dbReference>
<dbReference type="InterPro" id="IPR000014">
    <property type="entry name" value="PAS"/>
</dbReference>
<accession>A0A507E421</accession>
<feature type="compositionally biased region" description="Low complexity" evidence="8">
    <location>
        <begin position="1564"/>
        <end position="1592"/>
    </location>
</feature>
<feature type="region of interest" description="Disordered" evidence="8">
    <location>
        <begin position="91"/>
        <end position="164"/>
    </location>
</feature>
<organism evidence="11 12">
    <name type="scientific">Powellomyces hirtus</name>
    <dbReference type="NCBI Taxonomy" id="109895"/>
    <lineage>
        <taxon>Eukaryota</taxon>
        <taxon>Fungi</taxon>
        <taxon>Fungi incertae sedis</taxon>
        <taxon>Chytridiomycota</taxon>
        <taxon>Chytridiomycota incertae sedis</taxon>
        <taxon>Chytridiomycetes</taxon>
        <taxon>Spizellomycetales</taxon>
        <taxon>Powellomycetaceae</taxon>
        <taxon>Powellomyces</taxon>
    </lineage>
</organism>
<feature type="domain" description="Histidine kinase" evidence="9">
    <location>
        <begin position="1130"/>
        <end position="1426"/>
    </location>
</feature>
<dbReference type="Gene3D" id="3.30.565.10">
    <property type="entry name" value="Histidine kinase-like ATPase, C-terminal domain"/>
    <property type="match status" value="2"/>
</dbReference>
<dbReference type="Pfam" id="PF00512">
    <property type="entry name" value="HisKA"/>
    <property type="match status" value="2"/>
</dbReference>
<dbReference type="CDD" id="cd00082">
    <property type="entry name" value="HisKA"/>
    <property type="match status" value="2"/>
</dbReference>
<evidence type="ECO:0000256" key="6">
    <source>
        <dbReference type="PROSITE-ProRule" id="PRU00169"/>
    </source>
</evidence>
<dbReference type="InterPro" id="IPR035965">
    <property type="entry name" value="PAS-like_dom_sf"/>
</dbReference>
<evidence type="ECO:0000259" key="10">
    <source>
        <dbReference type="PROSITE" id="PS50110"/>
    </source>
</evidence>
<dbReference type="EC" id="2.7.13.3" evidence="2"/>
<feature type="region of interest" description="Disordered" evidence="8">
    <location>
        <begin position="1425"/>
        <end position="1449"/>
    </location>
</feature>
<sequence length="1687" mass="183824">MDTSIFSAVAKLSIDAHARVTQESLIHDHDRFPTPLAHDLFALLAPDDQAAVRQLLLWQTVPATTTTTRPSSAAAKSKQWSCLAIMDVEGLDSLSDSNPPPPPPPLAFATPPTKRKRPSPADLGGNDDNGHSDRLLGACRSRASSRRGSATSLSKSDGESELGGSLSMMSSLMARTPPPLLPPPPLSGHLGYSIAGDTMMHRMVMDHPWHETSLGPIHDWPESLLSATALVLNAGFPMVLFWGQDCIIIYNDGYIPMLGAKHPTALGLPGREAWSEVWEEIGPMMDSVFRGKATFSDDQLLLLTRYGYVEECYFTWSYSPVPKGDGTVAGVITPIQESTPRLLSQRRLRTLHSLSMKMGKVTSASAALQVAAKIFETECADVPVSALYLYDPGSRKLTLEGSSGLSDPHPSIPAQLSIDDPMCDALWPFTAALDSFHLLEVPVGEIWDDASGGIWVGQRPDKAVVFSIRQSETDQVLGIMVMGVNPRKQIDGPYREFCELLRKQLVAGILIARAYEEELSRAEALAALDQAKTTFFSNISHEFRTPLTLIVGPLTDLLTRKDLPPEVVQQLQVMNRATLRLLKLVNTILDFSRLESGRSTAQYRPTNLASLTADLGSMFRSAMEAGGLTYTVDIEDEKTIGDVCVDAEMWEKIVSNLLSNAYKFTLKGEIVLTLRRVPVVDDSSGQRRDDDVIRLAVRDTGCGIPKQSVNKVFDRFYRVEGSSGRSHEGSGIGLALTMELAKMHGGKCYAESAVGVGTTITVEIPAGTSHMPQNTLHQERRVTDHASTSHRIAGFLAEASKWAENGKNVVKAASRCSPKHEKDDHPRTFSQTAMGVNRLEPYHILLADDNPDLRDYITRILEDQFTVSVVVDGQEALEAAIARSPDLILSDVMMPRLNGFELVHKIRSIDALKLTPVILLSARAGEEAHVEGLDHGADDYLVKPFSRKELLARVQTHLELGQLRKKLTKDLHMRESQFQMVCSFAPVGIAIGDEHGRPLYANEHWLNLAGFAQDSDPATWASWADHIHSADREGVLATFNAANGPQKVPFSTEFRWMRADGTARDIMGHSTPLCVPGQPPEWFTATLDVTEQKRAARECMQMKLKEIEAERNRANEADERRRHQESFIDMICHEMRNPLNGIINNADLLRTSAEARAPRKSLCNSQTATDDKEDAEAVQEQVDQDLEAINAIQMCARHQQVIVDDVLNLSKLGAKRIILNPTWCDPAQVLARVVTMFSAEGEKKGIRLETALKSCGAASCTNRGSIINPADLPPADEVFIDSDRLSQIAFNLLTNAMKFTEKSTVKNIRIGLELEGEGYVNPGTLTPADAPPFNTSTGAVPSGLGQHEVTLTLTVRDTGIGMTPEEQTTLYKRFSQANGKTYREYGGSGLGLFICKELVEYMNGTISVTSTKGHGTEFRVQFSCERRRPPAPPPASRRGSLAATRRRSHGSIPASIATGALLPSDLRVLIVEDNIVNQRVLSRQLELVGFKFSVANNGLEAVQLTTVEKFDVVIMDIEMPVMDGLQATTRIRELERVRQGAAAGSTHGSSTTMLQAQKELAPAASYTPATTTTTTCSPSFSSSSSPTAAAARPTPPTATPALTPSPQLPILGLSGNARDESRLRAMQAGMNDYMVKPYDRKCLFAKIIEMASEAALLVASPPAAAAAAADTDAQEDAAGGCHMNGVT</sequence>
<dbReference type="InterPro" id="IPR036097">
    <property type="entry name" value="HisK_dim/P_sf"/>
</dbReference>
<keyword evidence="4" id="KW-0808">Transferase</keyword>
<feature type="modified residue" description="4-aspartylphosphate" evidence="6">
    <location>
        <position position="1516"/>
    </location>
</feature>
<dbReference type="PANTHER" id="PTHR43047">
    <property type="entry name" value="TWO-COMPONENT HISTIDINE PROTEIN KINASE"/>
    <property type="match status" value="1"/>
</dbReference>
<evidence type="ECO:0000313" key="11">
    <source>
        <dbReference type="EMBL" id="TPX58813.1"/>
    </source>
</evidence>
<dbReference type="SUPFAM" id="SSF47384">
    <property type="entry name" value="Homodimeric domain of signal transducing histidine kinase"/>
    <property type="match status" value="2"/>
</dbReference>
<keyword evidence="7" id="KW-0175">Coiled coil</keyword>
<dbReference type="PROSITE" id="PS50109">
    <property type="entry name" value="HIS_KIN"/>
    <property type="match status" value="2"/>
</dbReference>
<dbReference type="CDD" id="cd00130">
    <property type="entry name" value="PAS"/>
    <property type="match status" value="1"/>
</dbReference>
<dbReference type="InterPro" id="IPR005467">
    <property type="entry name" value="His_kinase_dom"/>
</dbReference>
<dbReference type="PANTHER" id="PTHR43047:SF72">
    <property type="entry name" value="OSMOSENSING HISTIDINE PROTEIN KINASE SLN1"/>
    <property type="match status" value="1"/>
</dbReference>
<dbReference type="GO" id="GO:0000155">
    <property type="term" value="F:phosphorelay sensor kinase activity"/>
    <property type="evidence" value="ECO:0007669"/>
    <property type="project" value="InterPro"/>
</dbReference>
<feature type="region of interest" description="Disordered" evidence="8">
    <location>
        <begin position="1564"/>
        <end position="1609"/>
    </location>
</feature>
<evidence type="ECO:0000256" key="3">
    <source>
        <dbReference type="ARBA" id="ARBA00022553"/>
    </source>
</evidence>
<feature type="domain" description="Response regulatory" evidence="10">
    <location>
        <begin position="843"/>
        <end position="958"/>
    </location>
</feature>
<dbReference type="InterPro" id="IPR003661">
    <property type="entry name" value="HisK_dim/P_dom"/>
</dbReference>
<dbReference type="CDD" id="cd16922">
    <property type="entry name" value="HATPase_EvgS-ArcB-TorS-like"/>
    <property type="match status" value="1"/>
</dbReference>
<dbReference type="InterPro" id="IPR003594">
    <property type="entry name" value="HATPase_dom"/>
</dbReference>
<dbReference type="GO" id="GO:0005886">
    <property type="term" value="C:plasma membrane"/>
    <property type="evidence" value="ECO:0007669"/>
    <property type="project" value="TreeGrafter"/>
</dbReference>
<evidence type="ECO:0000256" key="8">
    <source>
        <dbReference type="SAM" id="MobiDB-lite"/>
    </source>
</evidence>
<dbReference type="Gene3D" id="3.40.50.2300">
    <property type="match status" value="2"/>
</dbReference>
<keyword evidence="3 6" id="KW-0597">Phosphoprotein</keyword>
<evidence type="ECO:0000256" key="7">
    <source>
        <dbReference type="SAM" id="Coils"/>
    </source>
</evidence>
<feature type="modified residue" description="4-aspartylphosphate" evidence="6">
    <location>
        <position position="891"/>
    </location>
</feature>
<comment type="caution">
    <text evidence="11">The sequence shown here is derived from an EMBL/GenBank/DDBJ whole genome shotgun (WGS) entry which is preliminary data.</text>
</comment>
<dbReference type="SUPFAM" id="SSF52172">
    <property type="entry name" value="CheY-like"/>
    <property type="match status" value="2"/>
</dbReference>
<dbReference type="InterPro" id="IPR011006">
    <property type="entry name" value="CheY-like_superfamily"/>
</dbReference>
<dbReference type="CDD" id="cd17574">
    <property type="entry name" value="REC_OmpR"/>
    <property type="match status" value="1"/>
</dbReference>
<feature type="domain" description="Histidine kinase" evidence="9">
    <location>
        <begin position="538"/>
        <end position="768"/>
    </location>
</feature>
<dbReference type="SMART" id="SM00448">
    <property type="entry name" value="REC"/>
    <property type="match status" value="2"/>
</dbReference>
<evidence type="ECO:0000256" key="2">
    <source>
        <dbReference type="ARBA" id="ARBA00012438"/>
    </source>
</evidence>
<feature type="domain" description="Response regulatory" evidence="10">
    <location>
        <begin position="1467"/>
        <end position="1651"/>
    </location>
</feature>
<evidence type="ECO:0000259" key="9">
    <source>
        <dbReference type="PROSITE" id="PS50109"/>
    </source>
</evidence>
<dbReference type="SUPFAM" id="SSF55785">
    <property type="entry name" value="PYP-like sensor domain (PAS domain)"/>
    <property type="match status" value="2"/>
</dbReference>
<dbReference type="PROSITE" id="PS50110">
    <property type="entry name" value="RESPONSE_REGULATORY"/>
    <property type="match status" value="2"/>
</dbReference>
<evidence type="ECO:0000313" key="12">
    <source>
        <dbReference type="Proteomes" id="UP000318582"/>
    </source>
</evidence>
<protein>
    <recommendedName>
        <fullName evidence="2">histidine kinase</fullName>
        <ecNumber evidence="2">2.7.13.3</ecNumber>
    </recommendedName>
</protein>
<dbReference type="Pfam" id="PF00072">
    <property type="entry name" value="Response_reg"/>
    <property type="match status" value="2"/>
</dbReference>
<dbReference type="STRING" id="109895.A0A507E421"/>
<evidence type="ECO:0000256" key="1">
    <source>
        <dbReference type="ARBA" id="ARBA00000085"/>
    </source>
</evidence>
<feature type="coiled-coil region" evidence="7">
    <location>
        <begin position="1090"/>
        <end position="1120"/>
    </location>
</feature>
<dbReference type="CDD" id="cd17546">
    <property type="entry name" value="REC_hyHK_CKI1_RcsC-like"/>
    <property type="match status" value="1"/>
</dbReference>
<dbReference type="InterPro" id="IPR001789">
    <property type="entry name" value="Sig_transdc_resp-reg_receiver"/>
</dbReference>
<dbReference type="InterPro" id="IPR036890">
    <property type="entry name" value="HATPase_C_sf"/>
</dbReference>
<dbReference type="SMART" id="SM00387">
    <property type="entry name" value="HATPase_c"/>
    <property type="match status" value="2"/>
</dbReference>
<reference evidence="11 12" key="1">
    <citation type="journal article" date="2019" name="Sci. Rep.">
        <title>Comparative genomics of chytrid fungi reveal insights into the obligate biotrophic and pathogenic lifestyle of Synchytrium endobioticum.</title>
        <authorList>
            <person name="van de Vossenberg B.T.L.H."/>
            <person name="Warris S."/>
            <person name="Nguyen H.D.T."/>
            <person name="van Gent-Pelzer M.P.E."/>
            <person name="Joly D.L."/>
            <person name="van de Geest H.C."/>
            <person name="Bonants P.J.M."/>
            <person name="Smith D.S."/>
            <person name="Levesque C.A."/>
            <person name="van der Lee T.A.J."/>
        </authorList>
    </citation>
    <scope>NUCLEOTIDE SEQUENCE [LARGE SCALE GENOMIC DNA]</scope>
    <source>
        <strain evidence="11 12">CBS 809.83</strain>
    </source>
</reference>
<dbReference type="InterPro" id="IPR004358">
    <property type="entry name" value="Sig_transdc_His_kin-like_C"/>
</dbReference>
<dbReference type="InterPro" id="IPR013655">
    <property type="entry name" value="PAS_fold_3"/>
</dbReference>
<dbReference type="Pfam" id="PF08447">
    <property type="entry name" value="PAS_3"/>
    <property type="match status" value="1"/>
</dbReference>
<dbReference type="SUPFAM" id="SSF55874">
    <property type="entry name" value="ATPase domain of HSP90 chaperone/DNA topoisomerase II/histidine kinase"/>
    <property type="match status" value="2"/>
</dbReference>
<feature type="compositionally biased region" description="Low complexity" evidence="8">
    <location>
        <begin position="135"/>
        <end position="155"/>
    </location>
</feature>
<gene>
    <name evidence="11" type="ORF">PhCBS80983_g02886</name>
</gene>
<dbReference type="Pfam" id="PF02518">
    <property type="entry name" value="HATPase_c"/>
    <property type="match status" value="2"/>
</dbReference>
<proteinExistence type="predicted"/>
<evidence type="ECO:0000256" key="5">
    <source>
        <dbReference type="ARBA" id="ARBA00022777"/>
    </source>
</evidence>
<dbReference type="Gene3D" id="3.30.450.20">
    <property type="entry name" value="PAS domain"/>
    <property type="match status" value="2"/>
</dbReference>
<dbReference type="FunFam" id="1.10.287.130:FF:000045">
    <property type="entry name" value="Two-component system sensor histidine kinase/response regulator"/>
    <property type="match status" value="1"/>
</dbReference>
<keyword evidence="5" id="KW-0418">Kinase</keyword>
<dbReference type="EMBL" id="QEAQ01000032">
    <property type="protein sequence ID" value="TPX58813.1"/>
    <property type="molecule type" value="Genomic_DNA"/>
</dbReference>
<dbReference type="NCBIfam" id="TIGR00229">
    <property type="entry name" value="sensory_box"/>
    <property type="match status" value="1"/>
</dbReference>
<keyword evidence="12" id="KW-1185">Reference proteome</keyword>
<dbReference type="PRINTS" id="PR00344">
    <property type="entry name" value="BCTRLSENSOR"/>
</dbReference>
<dbReference type="Gene3D" id="1.10.287.130">
    <property type="match status" value="2"/>
</dbReference>
<dbReference type="Proteomes" id="UP000318582">
    <property type="component" value="Unassembled WGS sequence"/>
</dbReference>
<name>A0A507E421_9FUNG</name>
<evidence type="ECO:0000256" key="4">
    <source>
        <dbReference type="ARBA" id="ARBA00022679"/>
    </source>
</evidence>
<comment type="catalytic activity">
    <reaction evidence="1">
        <text>ATP + protein L-histidine = ADP + protein N-phospho-L-histidine.</text>
        <dbReference type="EC" id="2.7.13.3"/>
    </reaction>
</comment>
<dbReference type="GO" id="GO:0009927">
    <property type="term" value="F:histidine phosphotransfer kinase activity"/>
    <property type="evidence" value="ECO:0007669"/>
    <property type="project" value="TreeGrafter"/>
</dbReference>